<gene>
    <name evidence="2" type="ORF">SAMN05444167_3856</name>
</gene>
<name>A0A1G7QFQ9_9BACT</name>
<keyword evidence="3" id="KW-1185">Reference proteome</keyword>
<dbReference type="InterPro" id="IPR050312">
    <property type="entry name" value="IolE/XylAMocC-like"/>
</dbReference>
<reference evidence="3" key="1">
    <citation type="submission" date="2016-10" db="EMBL/GenBank/DDBJ databases">
        <authorList>
            <person name="Varghese N."/>
            <person name="Submissions S."/>
        </authorList>
    </citation>
    <scope>NUCLEOTIDE SEQUENCE [LARGE SCALE GENOMIC DNA]</scope>
    <source>
        <strain evidence="3">GAS232</strain>
    </source>
</reference>
<sequence length="291" mass="32621">MLCGLLWSGVMKRSISTHVFLQQRLHAGLLDAMVAAGAQSIELFAARHHFDYTDRAEVKELAKWFRSHDCRATLHQPIFETRASDWSRHVPATINLIDVEKSRRIDAMDEVKRALEAAEQIDIDSIVLHLGTANDTWSERSLDLSMTAVEHIKAFAHPLGVKTLVETLHNDVTTPEHLMDMLRIAHLDTVNVCLDIGHVNLHDMGGVQNAFAVLGNRIREIHLHDNHGEKDEHLWPGDGTVDWDVVRKGITGLKHEPVGTLEIAYEPEIDAKAMSAKAAKAFAMLEEPVRN</sequence>
<feature type="domain" description="Xylose isomerase-like TIM barrel" evidence="1">
    <location>
        <begin position="31"/>
        <end position="267"/>
    </location>
</feature>
<evidence type="ECO:0000313" key="3">
    <source>
        <dbReference type="Proteomes" id="UP000182427"/>
    </source>
</evidence>
<dbReference type="Proteomes" id="UP000182427">
    <property type="component" value="Chromosome I"/>
</dbReference>
<evidence type="ECO:0000313" key="2">
    <source>
        <dbReference type="EMBL" id="SDF97308.1"/>
    </source>
</evidence>
<dbReference type="GO" id="GO:0016853">
    <property type="term" value="F:isomerase activity"/>
    <property type="evidence" value="ECO:0007669"/>
    <property type="project" value="UniProtKB-KW"/>
</dbReference>
<organism evidence="2 3">
    <name type="scientific">Terriglobus roseus</name>
    <dbReference type="NCBI Taxonomy" id="392734"/>
    <lineage>
        <taxon>Bacteria</taxon>
        <taxon>Pseudomonadati</taxon>
        <taxon>Acidobacteriota</taxon>
        <taxon>Terriglobia</taxon>
        <taxon>Terriglobales</taxon>
        <taxon>Acidobacteriaceae</taxon>
        <taxon>Terriglobus</taxon>
    </lineage>
</organism>
<dbReference type="AlphaFoldDB" id="A0A1G7QFQ9"/>
<dbReference type="InterPro" id="IPR036237">
    <property type="entry name" value="Xyl_isomerase-like_sf"/>
</dbReference>
<dbReference type="PANTHER" id="PTHR12110:SF21">
    <property type="entry name" value="XYLOSE ISOMERASE-LIKE TIM BARREL DOMAIN-CONTAINING PROTEIN"/>
    <property type="match status" value="1"/>
</dbReference>
<keyword evidence="2" id="KW-0413">Isomerase</keyword>
<dbReference type="InterPro" id="IPR013022">
    <property type="entry name" value="Xyl_isomerase-like_TIM-brl"/>
</dbReference>
<accession>A0A1G7QFQ9</accession>
<dbReference type="SUPFAM" id="SSF51658">
    <property type="entry name" value="Xylose isomerase-like"/>
    <property type="match status" value="1"/>
</dbReference>
<evidence type="ECO:0000259" key="1">
    <source>
        <dbReference type="Pfam" id="PF01261"/>
    </source>
</evidence>
<protein>
    <submittedName>
        <fullName evidence="2">Sugar phosphate isomerase/epimerase</fullName>
    </submittedName>
</protein>
<dbReference type="Gene3D" id="3.20.20.150">
    <property type="entry name" value="Divalent-metal-dependent TIM barrel enzymes"/>
    <property type="match status" value="1"/>
</dbReference>
<dbReference type="PANTHER" id="PTHR12110">
    <property type="entry name" value="HYDROXYPYRUVATE ISOMERASE"/>
    <property type="match status" value="1"/>
</dbReference>
<dbReference type="Pfam" id="PF01261">
    <property type="entry name" value="AP_endonuc_2"/>
    <property type="match status" value="1"/>
</dbReference>
<dbReference type="EMBL" id="LT629690">
    <property type="protein sequence ID" value="SDF97308.1"/>
    <property type="molecule type" value="Genomic_DNA"/>
</dbReference>
<proteinExistence type="predicted"/>